<protein>
    <submittedName>
        <fullName evidence="7">Oligopeptide transporter, OPT family</fullName>
    </submittedName>
</protein>
<evidence type="ECO:0000256" key="6">
    <source>
        <dbReference type="SAM" id="Phobius"/>
    </source>
</evidence>
<keyword evidence="3 6" id="KW-0812">Transmembrane</keyword>
<keyword evidence="5 6" id="KW-0472">Membrane</keyword>
<feature type="transmembrane region" description="Helical" evidence="6">
    <location>
        <begin position="554"/>
        <end position="578"/>
    </location>
</feature>
<feature type="transmembrane region" description="Helical" evidence="6">
    <location>
        <begin position="459"/>
        <end position="480"/>
    </location>
</feature>
<dbReference type="Proteomes" id="UP000615326">
    <property type="component" value="Unassembled WGS sequence"/>
</dbReference>
<name>A0ABX0K5Z2_9PROT</name>
<accession>A0ABX0K5Z2</accession>
<feature type="transmembrane region" description="Helical" evidence="6">
    <location>
        <begin position="46"/>
        <end position="66"/>
    </location>
</feature>
<dbReference type="InterPro" id="IPR045035">
    <property type="entry name" value="YSL-like"/>
</dbReference>
<reference evidence="7 8" key="1">
    <citation type="journal article" date="2020" name="Int. J. Syst. Evol. Microbiol.">
        <title>Novel acetic acid bacteria from cider fermentations: Acetobacter conturbans sp. nov. and Acetobacter fallax sp. nov.</title>
        <authorList>
            <person name="Sombolestani A.S."/>
            <person name="Cleenwerck I."/>
            <person name="Cnockaert M."/>
            <person name="Borremans W."/>
            <person name="Wieme A.D."/>
            <person name="De Vuyst L."/>
            <person name="Vandamme P."/>
        </authorList>
    </citation>
    <scope>NUCLEOTIDE SEQUENCE [LARGE SCALE GENOMIC DNA]</scope>
    <source>
        <strain evidence="7 8">LMG 1637</strain>
    </source>
</reference>
<evidence type="ECO:0000256" key="5">
    <source>
        <dbReference type="ARBA" id="ARBA00023136"/>
    </source>
</evidence>
<gene>
    <name evidence="7" type="ORF">GOB84_03980</name>
</gene>
<dbReference type="InterPro" id="IPR004814">
    <property type="entry name" value="Oligopep_transpt"/>
</dbReference>
<proteinExistence type="predicted"/>
<keyword evidence="4 6" id="KW-1133">Transmembrane helix</keyword>
<dbReference type="Pfam" id="PF03169">
    <property type="entry name" value="OPT"/>
    <property type="match status" value="1"/>
</dbReference>
<keyword evidence="2" id="KW-0813">Transport</keyword>
<feature type="transmembrane region" description="Helical" evidence="6">
    <location>
        <begin position="22"/>
        <end position="40"/>
    </location>
</feature>
<feature type="transmembrane region" description="Helical" evidence="6">
    <location>
        <begin position="418"/>
        <end position="438"/>
    </location>
</feature>
<feature type="transmembrane region" description="Helical" evidence="6">
    <location>
        <begin position="523"/>
        <end position="542"/>
    </location>
</feature>
<dbReference type="PANTHER" id="PTHR31645:SF0">
    <property type="entry name" value="OLIGOPEPTIDE TRANSPORTER YGL114W-RELATED"/>
    <property type="match status" value="1"/>
</dbReference>
<feature type="transmembrane region" description="Helical" evidence="6">
    <location>
        <begin position="86"/>
        <end position="108"/>
    </location>
</feature>
<feature type="transmembrane region" description="Helical" evidence="6">
    <location>
        <begin position="385"/>
        <end position="406"/>
    </location>
</feature>
<evidence type="ECO:0000313" key="8">
    <source>
        <dbReference type="Proteomes" id="UP000615326"/>
    </source>
</evidence>
<feature type="transmembrane region" description="Helical" evidence="6">
    <location>
        <begin position="231"/>
        <end position="252"/>
    </location>
</feature>
<feature type="transmembrane region" description="Helical" evidence="6">
    <location>
        <begin position="272"/>
        <end position="296"/>
    </location>
</feature>
<comment type="caution">
    <text evidence="7">The sequence shown here is derived from an EMBL/GenBank/DDBJ whole genome shotgun (WGS) entry which is preliminary data.</text>
</comment>
<feature type="transmembrane region" description="Helical" evidence="6">
    <location>
        <begin position="633"/>
        <end position="651"/>
    </location>
</feature>
<evidence type="ECO:0000256" key="1">
    <source>
        <dbReference type="ARBA" id="ARBA00004141"/>
    </source>
</evidence>
<feature type="transmembrane region" description="Helical" evidence="6">
    <location>
        <begin position="347"/>
        <end position="373"/>
    </location>
</feature>
<evidence type="ECO:0000256" key="2">
    <source>
        <dbReference type="ARBA" id="ARBA00022448"/>
    </source>
</evidence>
<dbReference type="EMBL" id="WOSW01000004">
    <property type="protein sequence ID" value="NHO31729.1"/>
    <property type="molecule type" value="Genomic_DNA"/>
</dbReference>
<evidence type="ECO:0000256" key="3">
    <source>
        <dbReference type="ARBA" id="ARBA00022692"/>
    </source>
</evidence>
<feature type="transmembrane region" description="Helical" evidence="6">
    <location>
        <begin position="196"/>
        <end position="219"/>
    </location>
</feature>
<sequence>MVFVSEFSQDRFMPQPVSSRELTVRGLIIGALITVVFTASNTYLGLRIGLTFASSIPAAVISMAVLRLLGGGSILENNMVQSQASAAGTISTVFAVFPALILVGHWARFPYLETMGLTAAGGMAGVLFTIPLRRALVNESSLPYPEGVAAAEILRAGHEQSERGARSDGLVTLILGTVISAVFSFASGGLRVLSDGAAVVFTSGSAVFRLSTGFSLALLGAGYLVGIAGGLAMLFGYVLSWLIAVPWLTAITPNTDHLAPAAFATWVWMHKVRFIGAGAIALASVWTLGELAGPVIRGVKDALTSRVGVATDNRDLSPRTIGLVAGGLFVVVAGLLTVFLLPFTSHVIVPVLFGTVFLFIFGFLTAAACGYMAGLVGSSSSPISGIVLIATVLVSSFMLGMDYVGLLPAVFSANGHHLAIAFTIFILSAIVASAAISNDNLQDLKTGQLVGASPWKQEAVLLLGCGIGALVVPPILNLLYQAYGFTGALPRPGMDPARALAAPQPAIIAMVSSGIFEHNLDWTMISIGLVLGAALIVLDRVLKRRALSLPPLAVGIGLYLPPAVSTTIAVGAGLGWWLQRRMGRTEAEAGAGTMIASGLIVGESLMGVALAAVSGLSGSDSALAVVGSGIAPWDTILGCLAFVCVCWWFVVRVRKTTGTCM</sequence>
<comment type="subcellular location">
    <subcellularLocation>
        <location evidence="1">Membrane</location>
        <topology evidence="1">Multi-pass membrane protein</topology>
    </subcellularLocation>
</comment>
<dbReference type="NCBIfam" id="TIGR00733">
    <property type="entry name" value="OPT family oligopeptide transporter"/>
    <property type="match status" value="1"/>
</dbReference>
<organism evidence="7 8">
    <name type="scientific">Acetobacter fallax</name>
    <dbReference type="NCBI Taxonomy" id="1737473"/>
    <lineage>
        <taxon>Bacteria</taxon>
        <taxon>Pseudomonadati</taxon>
        <taxon>Pseudomonadota</taxon>
        <taxon>Alphaproteobacteria</taxon>
        <taxon>Acetobacterales</taxon>
        <taxon>Acetobacteraceae</taxon>
        <taxon>Acetobacter</taxon>
    </lineage>
</organism>
<feature type="transmembrane region" description="Helical" evidence="6">
    <location>
        <begin position="114"/>
        <end position="132"/>
    </location>
</feature>
<dbReference type="PANTHER" id="PTHR31645">
    <property type="entry name" value="OLIGOPEPTIDE TRANSPORTER YGL114W-RELATED"/>
    <property type="match status" value="1"/>
</dbReference>
<dbReference type="NCBIfam" id="TIGR00728">
    <property type="entry name" value="OPT_sfam"/>
    <property type="match status" value="2"/>
</dbReference>
<feature type="transmembrane region" description="Helical" evidence="6">
    <location>
        <begin position="590"/>
        <end position="613"/>
    </location>
</feature>
<evidence type="ECO:0000313" key="7">
    <source>
        <dbReference type="EMBL" id="NHO31729.1"/>
    </source>
</evidence>
<feature type="transmembrane region" description="Helical" evidence="6">
    <location>
        <begin position="321"/>
        <end position="341"/>
    </location>
</feature>
<dbReference type="InterPro" id="IPR004813">
    <property type="entry name" value="OPT"/>
</dbReference>
<evidence type="ECO:0000256" key="4">
    <source>
        <dbReference type="ARBA" id="ARBA00022989"/>
    </source>
</evidence>
<keyword evidence="8" id="KW-1185">Reference proteome</keyword>
<feature type="transmembrane region" description="Helical" evidence="6">
    <location>
        <begin position="170"/>
        <end position="190"/>
    </location>
</feature>